<dbReference type="EMBL" id="CP001674">
    <property type="protein sequence ID" value="ACT49442.1"/>
    <property type="molecule type" value="Genomic_DNA"/>
</dbReference>
<evidence type="ECO:0000256" key="2">
    <source>
        <dbReference type="SAM" id="SignalP"/>
    </source>
</evidence>
<dbReference type="KEGG" id="mei:Msip34_0193"/>
<accession>C6X8H2</accession>
<evidence type="ECO:0000313" key="5">
    <source>
        <dbReference type="Proteomes" id="UP000002743"/>
    </source>
</evidence>
<gene>
    <name evidence="4" type="ordered locus">Msip34_0193</name>
</gene>
<protein>
    <submittedName>
        <fullName evidence="4">Glutaredoxin</fullName>
    </submittedName>
</protein>
<feature type="domain" description="DUF4124" evidence="3">
    <location>
        <begin position="10"/>
        <end position="49"/>
    </location>
</feature>
<dbReference type="SUPFAM" id="SSF52833">
    <property type="entry name" value="Thioredoxin-like"/>
    <property type="match status" value="1"/>
</dbReference>
<proteinExistence type="predicted"/>
<organism evidence="4 5">
    <name type="scientific">Methylovorus glucosotrophus (strain SIP3-4)</name>
    <dbReference type="NCBI Taxonomy" id="582744"/>
    <lineage>
        <taxon>Bacteria</taxon>
        <taxon>Pseudomonadati</taxon>
        <taxon>Pseudomonadota</taxon>
        <taxon>Betaproteobacteria</taxon>
        <taxon>Nitrosomonadales</taxon>
        <taxon>Methylophilaceae</taxon>
        <taxon>Methylovorus</taxon>
    </lineage>
</organism>
<evidence type="ECO:0000256" key="1">
    <source>
        <dbReference type="SAM" id="MobiDB-lite"/>
    </source>
</evidence>
<dbReference type="RefSeq" id="WP_015829201.1">
    <property type="nucleotide sequence ID" value="NC_012969.1"/>
</dbReference>
<keyword evidence="2" id="KW-0732">Signal</keyword>
<feature type="chain" id="PRO_5002973789" evidence="2">
    <location>
        <begin position="21"/>
        <end position="176"/>
    </location>
</feature>
<dbReference type="CDD" id="cd02976">
    <property type="entry name" value="NrdH"/>
    <property type="match status" value="1"/>
</dbReference>
<keyword evidence="5" id="KW-1185">Reference proteome</keyword>
<dbReference type="InterPro" id="IPR036249">
    <property type="entry name" value="Thioredoxin-like_sf"/>
</dbReference>
<sequence precursor="true">MMRFRALLLIALCSTTSCLADVYKWTDAESVNYGDTPPAKNRSVEKLKQSLNVVETDKEPYEIKVAVEKNPLTLYVFKECGNPCDQAKALLDKRGAPYTLKNKDEDKLELQKLTGRLQVPFLMVGKNPHLGFEEAAWNSALDQAGYPRSNPMADFKKPSKAAKVADKQPAAEAKSP</sequence>
<name>C6X8H2_METGS</name>
<dbReference type="Gene3D" id="3.40.30.10">
    <property type="entry name" value="Glutaredoxin"/>
    <property type="match status" value="1"/>
</dbReference>
<evidence type="ECO:0000259" key="3">
    <source>
        <dbReference type="Pfam" id="PF13511"/>
    </source>
</evidence>
<feature type="region of interest" description="Disordered" evidence="1">
    <location>
        <begin position="147"/>
        <end position="176"/>
    </location>
</feature>
<dbReference type="PROSITE" id="PS51257">
    <property type="entry name" value="PROKAR_LIPOPROTEIN"/>
    <property type="match status" value="1"/>
</dbReference>
<dbReference type="AlphaFoldDB" id="C6X8H2"/>
<dbReference type="Proteomes" id="UP000002743">
    <property type="component" value="Chromosome"/>
</dbReference>
<evidence type="ECO:0000313" key="4">
    <source>
        <dbReference type="EMBL" id="ACT49442.1"/>
    </source>
</evidence>
<reference evidence="5" key="1">
    <citation type="submission" date="2009-07" db="EMBL/GenBank/DDBJ databases">
        <title>Complete sequence of chromosome of Methylovorus sp. SIP3-4.</title>
        <authorList>
            <person name="Lucas S."/>
            <person name="Copeland A."/>
            <person name="Lapidus A."/>
            <person name="Glavina del Rio T."/>
            <person name="Tice H."/>
            <person name="Bruce D."/>
            <person name="Goodwin L."/>
            <person name="Pitluck S."/>
            <person name="Clum A."/>
            <person name="Larimer F."/>
            <person name="Land M."/>
            <person name="Hauser L."/>
            <person name="Kyrpides N."/>
            <person name="Mikhailova N."/>
            <person name="Kayluzhnaya M."/>
            <person name="Chistoserdova L."/>
        </authorList>
    </citation>
    <scope>NUCLEOTIDE SEQUENCE [LARGE SCALE GENOMIC DNA]</scope>
    <source>
        <strain evidence="5">SIP3-4</strain>
    </source>
</reference>
<dbReference type="InterPro" id="IPR025392">
    <property type="entry name" value="DUF4124"/>
</dbReference>
<feature type="signal peptide" evidence="2">
    <location>
        <begin position="1"/>
        <end position="20"/>
    </location>
</feature>
<dbReference type="Pfam" id="PF13511">
    <property type="entry name" value="DUF4124"/>
    <property type="match status" value="1"/>
</dbReference>
<dbReference type="PROSITE" id="PS51354">
    <property type="entry name" value="GLUTAREDOXIN_2"/>
    <property type="match status" value="1"/>
</dbReference>
<dbReference type="eggNOG" id="COG0695">
    <property type="taxonomic scope" value="Bacteria"/>
</dbReference>
<dbReference type="OrthoDB" id="8794394at2"/>
<dbReference type="HOGENOM" id="CLU_111602_0_0_4"/>
<reference evidence="4 5" key="2">
    <citation type="journal article" date="2011" name="J. Bacteriol.">
        <title>Genomes of three methylotrophs from a single niche uncover genetic and metabolic divergence of Methylophilaceae.</title>
        <authorList>
            <person name="Lapidus A."/>
            <person name="Clum A."/>
            <person name="Labutti K."/>
            <person name="Kaluzhnaya M.G."/>
            <person name="Lim S."/>
            <person name="Beck D.A."/>
            <person name="Glavina Del Rio T."/>
            <person name="Nolan M."/>
            <person name="Mavromatis K."/>
            <person name="Huntemann M."/>
            <person name="Lucas S."/>
            <person name="Lidstrom M.E."/>
            <person name="Ivanova N."/>
            <person name="Chistoserdova L."/>
        </authorList>
    </citation>
    <scope>NUCLEOTIDE SEQUENCE [LARGE SCALE GENOMIC DNA]</scope>
    <source>
        <strain evidence="4 5">SIP3-4</strain>
    </source>
</reference>
<dbReference type="STRING" id="582744.Msip34_0193"/>